<dbReference type="AlphaFoldDB" id="A0AAU9K0J2"/>
<evidence type="ECO:0000313" key="2">
    <source>
        <dbReference type="EMBL" id="CAG9330398.1"/>
    </source>
</evidence>
<organism evidence="2 3">
    <name type="scientific">Blepharisma stoltei</name>
    <dbReference type="NCBI Taxonomy" id="1481888"/>
    <lineage>
        <taxon>Eukaryota</taxon>
        <taxon>Sar</taxon>
        <taxon>Alveolata</taxon>
        <taxon>Ciliophora</taxon>
        <taxon>Postciliodesmatophora</taxon>
        <taxon>Heterotrichea</taxon>
        <taxon>Heterotrichida</taxon>
        <taxon>Blepharismidae</taxon>
        <taxon>Blepharisma</taxon>
    </lineage>
</organism>
<protein>
    <recommendedName>
        <fullName evidence="4">Enamelin</fullName>
    </recommendedName>
</protein>
<gene>
    <name evidence="2" type="ORF">BSTOLATCC_MIC50990</name>
</gene>
<reference evidence="2" key="1">
    <citation type="submission" date="2021-09" db="EMBL/GenBank/DDBJ databases">
        <authorList>
            <consortium name="AG Swart"/>
            <person name="Singh M."/>
            <person name="Singh A."/>
            <person name="Seah K."/>
            <person name="Emmerich C."/>
        </authorList>
    </citation>
    <scope>NUCLEOTIDE SEQUENCE</scope>
    <source>
        <strain evidence="2">ATCC30299</strain>
    </source>
</reference>
<feature type="compositionally biased region" description="Polar residues" evidence="1">
    <location>
        <begin position="340"/>
        <end position="351"/>
    </location>
</feature>
<keyword evidence="3" id="KW-1185">Reference proteome</keyword>
<proteinExistence type="predicted"/>
<feature type="region of interest" description="Disordered" evidence="1">
    <location>
        <begin position="26"/>
        <end position="83"/>
    </location>
</feature>
<feature type="compositionally biased region" description="Polar residues" evidence="1">
    <location>
        <begin position="312"/>
        <end position="321"/>
    </location>
</feature>
<sequence length="557" mass="62410">MYGSSYQGSGVRQDIQALNLYADSARQRENQQRSLRTDDIQGAQAKTSFMKRANYENSGSGLNLPSYAGQEVPPAGSRKGSGYRAKAPFATFEDEPVQVKNQINEGGLEEIRGENLNQGANFEADQRIIEMPKNIAANFYGVTPPQSSGVYQIPYQSQSPYQNQPSYQPALQNNRPVSNEQVYSKDTAKFYGVTPPQSGYPSNFPNEQANFQAPEQINDPFNDKDLAKFYGITPPQSGNRANLFMQNPDNLPQSRGPIKPNYDIRNPELNSQSRGSNKPVYDAAYNKDAARFYGITPPQTGSQANAYPNYNQDVYFQNQPPSQGRQQVQLLSQGRQQAQLPSQGNQQTYTNPVDEGTDPMPENQIQYFNQDSGYDKNAARFYGITPPPTGGRRSETYLENNQYQIESNQYAPPMSGGGRRSLNAYEPEANPYVQSVEQRSMSAHKLEPRAISRNSQLQASSNNQYYGNENPMPYIDSQKRNPEPFYGNPQGYNEVYNENLPQVPSGEKPIDPEFQYAAEKIASGRRSTPAQRADFQPPMNQYSNHPSSRASSKKMLY</sequence>
<feature type="compositionally biased region" description="Polar residues" evidence="1">
    <location>
        <begin position="538"/>
        <end position="550"/>
    </location>
</feature>
<dbReference type="EMBL" id="CAJZBQ010000051">
    <property type="protein sequence ID" value="CAG9330398.1"/>
    <property type="molecule type" value="Genomic_DNA"/>
</dbReference>
<feature type="compositionally biased region" description="Low complexity" evidence="1">
    <location>
        <begin position="322"/>
        <end position="339"/>
    </location>
</feature>
<evidence type="ECO:0000256" key="1">
    <source>
        <dbReference type="SAM" id="MobiDB-lite"/>
    </source>
</evidence>
<name>A0AAU9K0J2_9CILI</name>
<feature type="compositionally biased region" description="Polar residues" evidence="1">
    <location>
        <begin position="452"/>
        <end position="467"/>
    </location>
</feature>
<feature type="compositionally biased region" description="Basic and acidic residues" evidence="1">
    <location>
        <begin position="26"/>
        <end position="39"/>
    </location>
</feature>
<dbReference type="Proteomes" id="UP001162131">
    <property type="component" value="Unassembled WGS sequence"/>
</dbReference>
<comment type="caution">
    <text evidence="2">The sequence shown here is derived from an EMBL/GenBank/DDBJ whole genome shotgun (WGS) entry which is preliminary data.</text>
</comment>
<evidence type="ECO:0008006" key="4">
    <source>
        <dbReference type="Google" id="ProtNLM"/>
    </source>
</evidence>
<accession>A0AAU9K0J2</accession>
<evidence type="ECO:0000313" key="3">
    <source>
        <dbReference type="Proteomes" id="UP001162131"/>
    </source>
</evidence>
<feature type="region of interest" description="Disordered" evidence="1">
    <location>
        <begin position="312"/>
        <end position="359"/>
    </location>
</feature>
<feature type="region of interest" description="Disordered" evidence="1">
    <location>
        <begin position="437"/>
        <end position="557"/>
    </location>
</feature>